<reference evidence="1 2" key="1">
    <citation type="journal article" date="2009" name="Stand. Genomic Sci.">
        <title>Complete genome sequence of Catenulispora acidiphila type strain (ID 139908).</title>
        <authorList>
            <person name="Copeland A."/>
            <person name="Lapidus A."/>
            <person name="Glavina Del Rio T."/>
            <person name="Nolan M."/>
            <person name="Lucas S."/>
            <person name="Chen F."/>
            <person name="Tice H."/>
            <person name="Cheng J.F."/>
            <person name="Bruce D."/>
            <person name="Goodwin L."/>
            <person name="Pitluck S."/>
            <person name="Mikhailova N."/>
            <person name="Pati A."/>
            <person name="Ivanova N."/>
            <person name="Mavromatis K."/>
            <person name="Chen A."/>
            <person name="Palaniappan K."/>
            <person name="Chain P."/>
            <person name="Land M."/>
            <person name="Hauser L."/>
            <person name="Chang Y.J."/>
            <person name="Jeffries C.D."/>
            <person name="Chertkov O."/>
            <person name="Brettin T."/>
            <person name="Detter J.C."/>
            <person name="Han C."/>
            <person name="Ali Z."/>
            <person name="Tindall B.J."/>
            <person name="Goker M."/>
            <person name="Bristow J."/>
            <person name="Eisen J.A."/>
            <person name="Markowitz V."/>
            <person name="Hugenholtz P."/>
            <person name="Kyrpides N.C."/>
            <person name="Klenk H.P."/>
        </authorList>
    </citation>
    <scope>NUCLEOTIDE SEQUENCE [LARGE SCALE GENOMIC DNA]</scope>
    <source>
        <strain evidence="2">DSM 44928 / JCM 14897 / NBRC 102108 / NRRL B-24433 / ID139908</strain>
    </source>
</reference>
<evidence type="ECO:0000313" key="1">
    <source>
        <dbReference type="EMBL" id="ACU71779.1"/>
    </source>
</evidence>
<name>C7Q1A4_CATAD</name>
<dbReference type="RefSeq" id="WP_012787072.1">
    <property type="nucleotide sequence ID" value="NC_013131.1"/>
</dbReference>
<evidence type="ECO:0000313" key="2">
    <source>
        <dbReference type="Proteomes" id="UP000000851"/>
    </source>
</evidence>
<sequence>MTDWAAVLIVAGAGAAVVRRRMRAVQNAPAQVQDIAKAGELFGLAADWLRNSDVDSARNALDLIGTDGWTFAYNEVVVPSQSPRIAAMAGRMSTTALLTIPAGVAPSTDRLAQVETLVAIANEIKGRTWRY</sequence>
<dbReference type="HOGENOM" id="CLU_1923788_0_0_11"/>
<protein>
    <submittedName>
        <fullName evidence="1">Uncharacterized protein</fullName>
    </submittedName>
</protein>
<dbReference type="InParanoid" id="C7Q1A4"/>
<keyword evidence="2" id="KW-1185">Reference proteome</keyword>
<organism evidence="1 2">
    <name type="scientific">Catenulispora acidiphila (strain DSM 44928 / JCM 14897 / NBRC 102108 / NRRL B-24433 / ID139908)</name>
    <dbReference type="NCBI Taxonomy" id="479433"/>
    <lineage>
        <taxon>Bacteria</taxon>
        <taxon>Bacillati</taxon>
        <taxon>Actinomycetota</taxon>
        <taxon>Actinomycetes</taxon>
        <taxon>Catenulisporales</taxon>
        <taxon>Catenulisporaceae</taxon>
        <taxon>Catenulispora</taxon>
    </lineage>
</organism>
<dbReference type="EMBL" id="CP001700">
    <property type="protein sequence ID" value="ACU71779.1"/>
    <property type="molecule type" value="Genomic_DNA"/>
</dbReference>
<proteinExistence type="predicted"/>
<dbReference type="AlphaFoldDB" id="C7Q1A4"/>
<dbReference type="STRING" id="479433.Caci_2870"/>
<dbReference type="KEGG" id="cai:Caci_2870"/>
<accession>C7Q1A4</accession>
<gene>
    <name evidence="1" type="ordered locus">Caci_2870</name>
</gene>
<dbReference type="Proteomes" id="UP000000851">
    <property type="component" value="Chromosome"/>
</dbReference>